<comment type="caution">
    <text evidence="2">The sequence shown here is derived from an EMBL/GenBank/DDBJ whole genome shotgun (WGS) entry which is preliminary data.</text>
</comment>
<reference evidence="2" key="2">
    <citation type="submission" date="2022-01" db="EMBL/GenBank/DDBJ databases">
        <authorList>
            <person name="Yamashiro T."/>
            <person name="Shiraishi A."/>
            <person name="Satake H."/>
            <person name="Nakayama K."/>
        </authorList>
    </citation>
    <scope>NUCLEOTIDE SEQUENCE</scope>
</reference>
<organism evidence="2 3">
    <name type="scientific">Tanacetum coccineum</name>
    <dbReference type="NCBI Taxonomy" id="301880"/>
    <lineage>
        <taxon>Eukaryota</taxon>
        <taxon>Viridiplantae</taxon>
        <taxon>Streptophyta</taxon>
        <taxon>Embryophyta</taxon>
        <taxon>Tracheophyta</taxon>
        <taxon>Spermatophyta</taxon>
        <taxon>Magnoliopsida</taxon>
        <taxon>eudicotyledons</taxon>
        <taxon>Gunneridae</taxon>
        <taxon>Pentapetalae</taxon>
        <taxon>asterids</taxon>
        <taxon>campanulids</taxon>
        <taxon>Asterales</taxon>
        <taxon>Asteraceae</taxon>
        <taxon>Asteroideae</taxon>
        <taxon>Anthemideae</taxon>
        <taxon>Anthemidinae</taxon>
        <taxon>Tanacetum</taxon>
    </lineage>
</organism>
<reference evidence="2" key="1">
    <citation type="journal article" date="2022" name="Int. J. Mol. Sci.">
        <title>Draft Genome of Tanacetum Coccineum: Genomic Comparison of Closely Related Tanacetum-Family Plants.</title>
        <authorList>
            <person name="Yamashiro T."/>
            <person name="Shiraishi A."/>
            <person name="Nakayama K."/>
            <person name="Satake H."/>
        </authorList>
    </citation>
    <scope>NUCLEOTIDE SEQUENCE</scope>
</reference>
<dbReference type="InterPro" id="IPR001810">
    <property type="entry name" value="F-box_dom"/>
</dbReference>
<accession>A0ABQ4YTB3</accession>
<protein>
    <submittedName>
        <fullName evidence="2">F-box protein-like protein</fullName>
    </submittedName>
</protein>
<gene>
    <name evidence="2" type="ORF">Tco_0730617</name>
</gene>
<dbReference type="SUPFAM" id="SSF81383">
    <property type="entry name" value="F-box domain"/>
    <property type="match status" value="1"/>
</dbReference>
<keyword evidence="3" id="KW-1185">Reference proteome</keyword>
<dbReference type="EMBL" id="BQNB010010693">
    <property type="protein sequence ID" value="GJS80736.1"/>
    <property type="molecule type" value="Genomic_DNA"/>
</dbReference>
<dbReference type="InterPro" id="IPR036047">
    <property type="entry name" value="F-box-like_dom_sf"/>
</dbReference>
<proteinExistence type="predicted"/>
<feature type="domain" description="F-box" evidence="1">
    <location>
        <begin position="18"/>
        <end position="53"/>
    </location>
</feature>
<evidence type="ECO:0000259" key="1">
    <source>
        <dbReference type="Pfam" id="PF00646"/>
    </source>
</evidence>
<dbReference type="Proteomes" id="UP001151760">
    <property type="component" value="Unassembled WGS sequence"/>
</dbReference>
<sequence>MARVMKRIKLIRTRDSEDFPPELLHHIQSLLPLKEAARTSVLSKAWLNAWSTIPTLRFREFVVLPNMVQQMKYRNLVNRTLLRYRRNNVPITSFKLQMTVDDGKSASSLEKWIQQMASKSCITEIHLKIDIYTSSFHLSDALFSGENLKKVNLRFFYNFGGWSWLNPILPITDSLANVRELYLDIKYIDDTFPNLFKSKFPYLESLSLKIDSYIKDILDITCVSLKRLIIKVRHDYPFSLYVFAPKLLFFRYTGDVTIPSFLFLPVAPQQIELNLKLRKPIDICFFLKIREALNLSSKFSIKISTSCDFIKQFDVDISDMRRQLPCPATNVQQLSFRACPGEELWGHSEFFDSFYSICNPSFLKTIRSIVPARLERYQNEKSV</sequence>
<evidence type="ECO:0000313" key="3">
    <source>
        <dbReference type="Proteomes" id="UP001151760"/>
    </source>
</evidence>
<dbReference type="Pfam" id="PF00646">
    <property type="entry name" value="F-box"/>
    <property type="match status" value="1"/>
</dbReference>
<dbReference type="PANTHER" id="PTHR31293">
    <property type="entry name" value="RNI-LIKE SUPERFAMILY PROTEIN"/>
    <property type="match status" value="1"/>
</dbReference>
<evidence type="ECO:0000313" key="2">
    <source>
        <dbReference type="EMBL" id="GJS80736.1"/>
    </source>
</evidence>
<dbReference type="InterPro" id="IPR055294">
    <property type="entry name" value="FBL60-like"/>
</dbReference>
<dbReference type="PANTHER" id="PTHR31293:SF12">
    <property type="entry name" value="RNI-LIKE SUPERFAMILY PROTEIN"/>
    <property type="match status" value="1"/>
</dbReference>
<name>A0ABQ4YTB3_9ASTR</name>